<dbReference type="AlphaFoldDB" id="A0A4S9BWM5"/>
<organism evidence="1">
    <name type="scientific">Aureobasidium pullulans</name>
    <name type="common">Black yeast</name>
    <name type="synonym">Pullularia pullulans</name>
    <dbReference type="NCBI Taxonomy" id="5580"/>
    <lineage>
        <taxon>Eukaryota</taxon>
        <taxon>Fungi</taxon>
        <taxon>Dikarya</taxon>
        <taxon>Ascomycota</taxon>
        <taxon>Pezizomycotina</taxon>
        <taxon>Dothideomycetes</taxon>
        <taxon>Dothideomycetidae</taxon>
        <taxon>Dothideales</taxon>
        <taxon>Saccotheciaceae</taxon>
        <taxon>Aureobasidium</taxon>
    </lineage>
</organism>
<accession>A0A4S9BWM5</accession>
<evidence type="ECO:0000313" key="1">
    <source>
        <dbReference type="EMBL" id="THW98315.1"/>
    </source>
</evidence>
<proteinExistence type="predicted"/>
<reference evidence="1" key="1">
    <citation type="submission" date="2018-10" db="EMBL/GenBank/DDBJ databases">
        <title>Fifty Aureobasidium pullulans genomes reveal a recombining polyextremotolerant generalist.</title>
        <authorList>
            <person name="Gostincar C."/>
            <person name="Turk M."/>
            <person name="Zajc J."/>
            <person name="Gunde-Cimerman N."/>
        </authorList>
    </citation>
    <scope>NUCLEOTIDE SEQUENCE [LARGE SCALE GENOMIC DNA]</scope>
    <source>
        <strain evidence="1">EXF-10085</strain>
    </source>
</reference>
<name>A0A4S9BWM5_AURPU</name>
<gene>
    <name evidence="1" type="ORF">D6D13_10647</name>
</gene>
<sequence length="66" mass="7472">MATGDFGVVQDSRAVSADVVFNSNIAATERVVNYEKEEEEEALQRMVDDKKRQYLGKQIVVYCSKI</sequence>
<dbReference type="EMBL" id="QZAS01000116">
    <property type="protein sequence ID" value="THW98315.1"/>
    <property type="molecule type" value="Genomic_DNA"/>
</dbReference>
<comment type="caution">
    <text evidence="1">The sequence shown here is derived from an EMBL/GenBank/DDBJ whole genome shotgun (WGS) entry which is preliminary data.</text>
</comment>
<protein>
    <submittedName>
        <fullName evidence="1">Uncharacterized protein</fullName>
    </submittedName>
</protein>